<dbReference type="AlphaFoldDB" id="A0A0W0G6B9"/>
<gene>
    <name evidence="1" type="ORF">WG66_3325</name>
</gene>
<reference evidence="1 2" key="1">
    <citation type="submission" date="2015-12" db="EMBL/GenBank/DDBJ databases">
        <title>Draft genome sequence of Moniliophthora roreri, the causal agent of frosty pod rot of cacao.</title>
        <authorList>
            <person name="Aime M.C."/>
            <person name="Diaz-Valderrama J.R."/>
            <person name="Kijpornyongpan T."/>
            <person name="Phillips-Mora W."/>
        </authorList>
    </citation>
    <scope>NUCLEOTIDE SEQUENCE [LARGE SCALE GENOMIC DNA]</scope>
    <source>
        <strain evidence="1 2">MCA 2952</strain>
    </source>
</reference>
<organism evidence="1 2">
    <name type="scientific">Moniliophthora roreri</name>
    <name type="common">Frosty pod rot fungus</name>
    <name type="synonym">Monilia roreri</name>
    <dbReference type="NCBI Taxonomy" id="221103"/>
    <lineage>
        <taxon>Eukaryota</taxon>
        <taxon>Fungi</taxon>
        <taxon>Dikarya</taxon>
        <taxon>Basidiomycota</taxon>
        <taxon>Agaricomycotina</taxon>
        <taxon>Agaricomycetes</taxon>
        <taxon>Agaricomycetidae</taxon>
        <taxon>Agaricales</taxon>
        <taxon>Marasmiineae</taxon>
        <taxon>Marasmiaceae</taxon>
        <taxon>Moniliophthora</taxon>
    </lineage>
</organism>
<accession>A0A0W0G6B9</accession>
<dbReference type="EMBL" id="LATX01001001">
    <property type="protein sequence ID" value="KTB44099.1"/>
    <property type="molecule type" value="Genomic_DNA"/>
</dbReference>
<evidence type="ECO:0008006" key="3">
    <source>
        <dbReference type="Google" id="ProtNLM"/>
    </source>
</evidence>
<protein>
    <recommendedName>
        <fullName evidence="3">Fungal-type protein kinase domain-containing protein</fullName>
    </recommendedName>
</protein>
<comment type="caution">
    <text evidence="1">The sequence shown here is derived from an EMBL/GenBank/DDBJ whole genome shotgun (WGS) entry which is preliminary data.</text>
</comment>
<dbReference type="Proteomes" id="UP000054988">
    <property type="component" value="Unassembled WGS sequence"/>
</dbReference>
<evidence type="ECO:0000313" key="2">
    <source>
        <dbReference type="Proteomes" id="UP000054988"/>
    </source>
</evidence>
<evidence type="ECO:0000313" key="1">
    <source>
        <dbReference type="EMBL" id="KTB44099.1"/>
    </source>
</evidence>
<sequence length="183" mass="21327">MANDLLTDKGMKGAVTRVYRHDAESLYWVLIWILARFRDGKLLQARPPEFEMWKQQSWELIVTRRTGAIQQLEDDIARRAEIFSGIDEPLQIHSWFLGRPFDMASADISFLKAKRRFTPEKEAELQETLKHYNSLDFIEEVFKEVFFDGSQEREKAFALLRDKSGFDAAIKGCPALRSCHNLN</sequence>
<proteinExistence type="predicted"/>
<name>A0A0W0G6B9_MONRR</name>